<dbReference type="PANTHER" id="PTHR24148">
    <property type="entry name" value="ANKYRIN REPEAT DOMAIN-CONTAINING PROTEIN 39 HOMOLOG-RELATED"/>
    <property type="match status" value="1"/>
</dbReference>
<reference evidence="3" key="1">
    <citation type="journal article" date="2021" name="Mol. Plant Microbe Interact.">
        <title>Complete Genome Sequence of the Plant-Pathogenic Fungus Colletotrichum lupini.</title>
        <authorList>
            <person name="Baroncelli R."/>
            <person name="Pensec F."/>
            <person name="Da Lio D."/>
            <person name="Boufleur T."/>
            <person name="Vicente I."/>
            <person name="Sarrocco S."/>
            <person name="Picot A."/>
            <person name="Baraldi E."/>
            <person name="Sukno S."/>
            <person name="Thon M."/>
            <person name="Le Floch G."/>
        </authorList>
    </citation>
    <scope>NUCLEOTIDE SEQUENCE</scope>
    <source>
        <strain evidence="3">IMI 504893</strain>
    </source>
</reference>
<dbReference type="InterPro" id="IPR052895">
    <property type="entry name" value="HetReg/Transcr_Mod"/>
</dbReference>
<dbReference type="AlphaFoldDB" id="A0A9Q8T7J1"/>
<dbReference type="InterPro" id="IPR010730">
    <property type="entry name" value="HET"/>
</dbReference>
<name>A0A9Q8T7J1_9PEZI</name>
<dbReference type="PANTHER" id="PTHR24148:SF64">
    <property type="entry name" value="HETEROKARYON INCOMPATIBILITY DOMAIN-CONTAINING PROTEIN"/>
    <property type="match status" value="1"/>
</dbReference>
<dbReference type="Proteomes" id="UP000830671">
    <property type="component" value="Chromosome 9"/>
</dbReference>
<sequence>MHQLLGSYHRDRDHHDHQTITNQQRNSTMAAQYQYTPFSTPKSIRLIRLVNTADKSSPLKCSFEETSLDNPVSYAALSYTWGGEPSNVPLRVVNTTTITTATSNHAQQIQQPPLMITPNCAAVLTILRGPRIRDLSLWVDAVCINQSSNDEKSVQVGMMAELYEKAKYVFVWLGNEWAPASVLALYKGVPRVKDDLKRDLDPILLSKIQRAPYWLRVWTLQEATYSNAFILCLDGGGEALSTILQNWGDAHKSHPDPNQLAINMRRKIIRDVSTTTVTTADVAVKAADADEQREAAEIAARRGKLDVYQIRMLLYLQSTEPRDKIYALRSIFPETFGKVAVDYTDPVGKVYREATRQHILGQDSLTHLLLLDGGDTSIPPSPSTSTSATSTHVAPVPDLPSWALNWDKQVTDGRILLDVPSSSSRSSKPSYRFSPDAHTLYLKGRSVARVGDRISPKLPLFDLSFVLADKKEEFIAWVSDARRISQAFLADILSPPPTDASKETQENALQTFRSIQALLVRILRANPRTQPDAASLTAVSTPSALAEAVASQTPPAWLKIGNITAAVGSGCMFLTTHNHFGFCVSEPQPGDEICVFSGLDVPFVVRSRGSGGYIVVGYAVVDGVMDGEAWPDDEGELAEWALV</sequence>
<dbReference type="KEGG" id="clup:CLUP02_16127"/>
<feature type="domain" description="Heterokaryon incompatibility" evidence="2">
    <location>
        <begin position="74"/>
        <end position="222"/>
    </location>
</feature>
<dbReference type="Pfam" id="PF06985">
    <property type="entry name" value="HET"/>
    <property type="match status" value="1"/>
</dbReference>
<feature type="compositionally biased region" description="Polar residues" evidence="1">
    <location>
        <begin position="19"/>
        <end position="28"/>
    </location>
</feature>
<dbReference type="EMBL" id="CP019481">
    <property type="protein sequence ID" value="UQC90597.1"/>
    <property type="molecule type" value="Genomic_DNA"/>
</dbReference>
<evidence type="ECO:0000259" key="2">
    <source>
        <dbReference type="Pfam" id="PF06985"/>
    </source>
</evidence>
<evidence type="ECO:0000313" key="3">
    <source>
        <dbReference type="EMBL" id="UQC90597.1"/>
    </source>
</evidence>
<gene>
    <name evidence="3" type="ORF">CLUP02_16127</name>
</gene>
<feature type="region of interest" description="Disordered" evidence="1">
    <location>
        <begin position="1"/>
        <end position="28"/>
    </location>
</feature>
<dbReference type="RefSeq" id="XP_049152198.1">
    <property type="nucleotide sequence ID" value="XM_049295051.1"/>
</dbReference>
<proteinExistence type="predicted"/>
<evidence type="ECO:0000256" key="1">
    <source>
        <dbReference type="SAM" id="MobiDB-lite"/>
    </source>
</evidence>
<accession>A0A9Q8T7J1</accession>
<dbReference type="Pfam" id="PF26639">
    <property type="entry name" value="Het-6_barrel"/>
    <property type="match status" value="1"/>
</dbReference>
<keyword evidence="4" id="KW-1185">Reference proteome</keyword>
<evidence type="ECO:0000313" key="4">
    <source>
        <dbReference type="Proteomes" id="UP000830671"/>
    </source>
</evidence>
<dbReference type="GeneID" id="73350061"/>
<protein>
    <submittedName>
        <fullName evidence="3">HET domain-containing protein</fullName>
    </submittedName>
</protein>
<organism evidence="3 4">
    <name type="scientific">Colletotrichum lupini</name>
    <dbReference type="NCBI Taxonomy" id="145971"/>
    <lineage>
        <taxon>Eukaryota</taxon>
        <taxon>Fungi</taxon>
        <taxon>Dikarya</taxon>
        <taxon>Ascomycota</taxon>
        <taxon>Pezizomycotina</taxon>
        <taxon>Sordariomycetes</taxon>
        <taxon>Hypocreomycetidae</taxon>
        <taxon>Glomerellales</taxon>
        <taxon>Glomerellaceae</taxon>
        <taxon>Colletotrichum</taxon>
        <taxon>Colletotrichum acutatum species complex</taxon>
    </lineage>
</organism>
<feature type="compositionally biased region" description="Basic and acidic residues" evidence="1">
    <location>
        <begin position="8"/>
        <end position="18"/>
    </location>
</feature>